<dbReference type="AlphaFoldDB" id="A0AAE9AA24"/>
<protein>
    <submittedName>
        <fullName evidence="2">Uncharacterized protein</fullName>
    </submittedName>
</protein>
<name>A0AAE9AA24_CAEBR</name>
<evidence type="ECO:0000313" key="3">
    <source>
        <dbReference type="Proteomes" id="UP000827892"/>
    </source>
</evidence>
<gene>
    <name evidence="2" type="ORF">L3Y34_009356</name>
</gene>
<organism evidence="2 3">
    <name type="scientific">Caenorhabditis briggsae</name>
    <dbReference type="NCBI Taxonomy" id="6238"/>
    <lineage>
        <taxon>Eukaryota</taxon>
        <taxon>Metazoa</taxon>
        <taxon>Ecdysozoa</taxon>
        <taxon>Nematoda</taxon>
        <taxon>Chromadorea</taxon>
        <taxon>Rhabditida</taxon>
        <taxon>Rhabditina</taxon>
        <taxon>Rhabditomorpha</taxon>
        <taxon>Rhabditoidea</taxon>
        <taxon>Rhabditidae</taxon>
        <taxon>Peloderinae</taxon>
        <taxon>Caenorhabditis</taxon>
    </lineage>
</organism>
<keyword evidence="1" id="KW-0732">Signal</keyword>
<dbReference type="EMBL" id="CP090895">
    <property type="protein sequence ID" value="ULT91664.1"/>
    <property type="molecule type" value="Genomic_DNA"/>
</dbReference>
<accession>A0AAE9AA24</accession>
<proteinExistence type="predicted"/>
<evidence type="ECO:0000256" key="1">
    <source>
        <dbReference type="SAM" id="SignalP"/>
    </source>
</evidence>
<dbReference type="Proteomes" id="UP000827892">
    <property type="component" value="Chromosome V"/>
</dbReference>
<feature type="chain" id="PRO_5042081672" evidence="1">
    <location>
        <begin position="18"/>
        <end position="80"/>
    </location>
</feature>
<reference evidence="2 3" key="1">
    <citation type="submission" date="2022-02" db="EMBL/GenBank/DDBJ databases">
        <title>Chromosome-level reference genomes for two strains of Caenorhabditis briggsae: an improved platform for comparative genomics.</title>
        <authorList>
            <person name="Stevens L."/>
            <person name="Andersen E.C."/>
        </authorList>
    </citation>
    <scope>NUCLEOTIDE SEQUENCE [LARGE SCALE GENOMIC DNA]</scope>
    <source>
        <strain evidence="2">QX1410_ONT</strain>
        <tissue evidence="2">Whole-organism</tissue>
    </source>
</reference>
<sequence length="80" mass="9171">MKKLVVYFVALLVAVSSFVVHQGQLNLHETESSATTIKPTIRKFKSLAECGLERMCRNCDKRSVETWFYAVQRNIGKINH</sequence>
<feature type="signal peptide" evidence="1">
    <location>
        <begin position="1"/>
        <end position="17"/>
    </location>
</feature>
<evidence type="ECO:0000313" key="2">
    <source>
        <dbReference type="EMBL" id="ULT91664.1"/>
    </source>
</evidence>